<protein>
    <submittedName>
        <fullName evidence="1">Alpha-ribazole-5-phosphate synthase</fullName>
    </submittedName>
</protein>
<dbReference type="EMBL" id="JBHUFW010000004">
    <property type="protein sequence ID" value="MFD1861845.1"/>
    <property type="molecule type" value="Genomic_DNA"/>
</dbReference>
<accession>A0ABW4QE29</accession>
<keyword evidence="2" id="KW-1185">Reference proteome</keyword>
<name>A0ABW4QE29_9BACL</name>
<evidence type="ECO:0000313" key="1">
    <source>
        <dbReference type="EMBL" id="MFD1861845.1"/>
    </source>
</evidence>
<evidence type="ECO:0000313" key="2">
    <source>
        <dbReference type="Proteomes" id="UP001597273"/>
    </source>
</evidence>
<organism evidence="1 2">
    <name type="scientific">Planococcus chinensis</name>
    <dbReference type="NCBI Taxonomy" id="272917"/>
    <lineage>
        <taxon>Bacteria</taxon>
        <taxon>Bacillati</taxon>
        <taxon>Bacillota</taxon>
        <taxon>Bacilli</taxon>
        <taxon>Bacillales</taxon>
        <taxon>Caryophanaceae</taxon>
        <taxon>Planococcus</taxon>
    </lineage>
</organism>
<dbReference type="RefSeq" id="WP_204891093.1">
    <property type="nucleotide sequence ID" value="NZ_JBHUFW010000004.1"/>
</dbReference>
<dbReference type="Proteomes" id="UP001597273">
    <property type="component" value="Unassembled WGS sequence"/>
</dbReference>
<comment type="caution">
    <text evidence="1">The sequence shown here is derived from an EMBL/GenBank/DDBJ whole genome shotgun (WGS) entry which is preliminary data.</text>
</comment>
<reference evidence="2" key="1">
    <citation type="journal article" date="2019" name="Int. J. Syst. Evol. Microbiol.">
        <title>The Global Catalogue of Microorganisms (GCM) 10K type strain sequencing project: providing services to taxonomists for standard genome sequencing and annotation.</title>
        <authorList>
            <consortium name="The Broad Institute Genomics Platform"/>
            <consortium name="The Broad Institute Genome Sequencing Center for Infectious Disease"/>
            <person name="Wu L."/>
            <person name="Ma J."/>
        </authorList>
    </citation>
    <scope>NUCLEOTIDE SEQUENCE [LARGE SCALE GENOMIC DNA]</scope>
    <source>
        <strain evidence="2">CGMCC 1.15475</strain>
    </source>
</reference>
<proteinExistence type="predicted"/>
<gene>
    <name evidence="1" type="ORF">ACFSDB_02840</name>
</gene>
<sequence length="226" mass="23968">MRHELQLGDLIVTSDNSAAIGEKPADAVFAADAMTAKFAARVALLEQWAAGSEPEAILVHNFSGEAQWKLYLEGITELFTELGRPLPQLAGSSETNMATLQSGVAVTMLGKRVRKVEQPDGLYWYIYGKPLVGKAVLEQSESRADLKKIAGALSAGLIQSVWPVGSKGIAHEAELLFGQPVHVSANVDMAASAGPASCVLIGAPSTDREALQVHFGDCVFPISLIE</sequence>